<reference evidence="2" key="1">
    <citation type="submission" date="2014-09" db="EMBL/GenBank/DDBJ databases">
        <authorList>
            <person name="Mudge J."/>
            <person name="Ramaraj T."/>
            <person name="Lindquist I.E."/>
            <person name="Bharti A.K."/>
            <person name="Sundararajan A."/>
            <person name="Cameron C.T."/>
            <person name="Woodward J.E."/>
            <person name="May G.D."/>
            <person name="Brubaker C."/>
            <person name="Broadhvest J."/>
            <person name="Wilkins T.A."/>
        </authorList>
    </citation>
    <scope>NUCLEOTIDE SEQUENCE</scope>
    <source>
        <strain evidence="2">cv. AKA8401</strain>
    </source>
</reference>
<name>A0A0B0P251_GOSAR</name>
<accession>A0A0B0P251</accession>
<dbReference type="Proteomes" id="UP000032142">
    <property type="component" value="Unassembled WGS sequence"/>
</dbReference>
<proteinExistence type="predicted"/>
<dbReference type="EMBL" id="KN408253">
    <property type="protein sequence ID" value="KHG17436.1"/>
    <property type="molecule type" value="Genomic_DNA"/>
</dbReference>
<sequence>MIFLKQQTKWFLEDRDIAVTDWIDSTSTKTQVE</sequence>
<evidence type="ECO:0000313" key="2">
    <source>
        <dbReference type="Proteomes" id="UP000032142"/>
    </source>
</evidence>
<protein>
    <submittedName>
        <fullName evidence="1">Uncharacterized protein</fullName>
    </submittedName>
</protein>
<keyword evidence="2" id="KW-1185">Reference proteome</keyword>
<evidence type="ECO:0000313" key="1">
    <source>
        <dbReference type="EMBL" id="KHG17436.1"/>
    </source>
</evidence>
<dbReference type="AlphaFoldDB" id="A0A0B0P251"/>
<gene>
    <name evidence="1" type="ORF">F383_06007</name>
</gene>
<organism evidence="1 2">
    <name type="scientific">Gossypium arboreum</name>
    <name type="common">Tree cotton</name>
    <name type="synonym">Gossypium nanking</name>
    <dbReference type="NCBI Taxonomy" id="29729"/>
    <lineage>
        <taxon>Eukaryota</taxon>
        <taxon>Viridiplantae</taxon>
        <taxon>Streptophyta</taxon>
        <taxon>Embryophyta</taxon>
        <taxon>Tracheophyta</taxon>
        <taxon>Spermatophyta</taxon>
        <taxon>Magnoliopsida</taxon>
        <taxon>eudicotyledons</taxon>
        <taxon>Gunneridae</taxon>
        <taxon>Pentapetalae</taxon>
        <taxon>rosids</taxon>
        <taxon>malvids</taxon>
        <taxon>Malvales</taxon>
        <taxon>Malvaceae</taxon>
        <taxon>Malvoideae</taxon>
        <taxon>Gossypium</taxon>
    </lineage>
</organism>